<accession>A0A7J8HCK8</accession>
<evidence type="ECO:0000313" key="3">
    <source>
        <dbReference type="Proteomes" id="UP000550707"/>
    </source>
</evidence>
<comment type="caution">
    <text evidence="2">The sequence shown here is derived from an EMBL/GenBank/DDBJ whole genome shotgun (WGS) entry which is preliminary data.</text>
</comment>
<organism evidence="2 3">
    <name type="scientific">Molossus molossus</name>
    <name type="common">Pallas' mastiff bat</name>
    <name type="synonym">Vespertilio molossus</name>
    <dbReference type="NCBI Taxonomy" id="27622"/>
    <lineage>
        <taxon>Eukaryota</taxon>
        <taxon>Metazoa</taxon>
        <taxon>Chordata</taxon>
        <taxon>Craniata</taxon>
        <taxon>Vertebrata</taxon>
        <taxon>Euteleostomi</taxon>
        <taxon>Mammalia</taxon>
        <taxon>Eutheria</taxon>
        <taxon>Laurasiatheria</taxon>
        <taxon>Chiroptera</taxon>
        <taxon>Yangochiroptera</taxon>
        <taxon>Molossidae</taxon>
        <taxon>Molossus</taxon>
    </lineage>
</organism>
<keyword evidence="3" id="KW-1185">Reference proteome</keyword>
<reference evidence="2 3" key="1">
    <citation type="journal article" date="2020" name="Nature">
        <title>Six reference-quality genomes reveal evolution of bat adaptations.</title>
        <authorList>
            <person name="Jebb D."/>
            <person name="Huang Z."/>
            <person name="Pippel M."/>
            <person name="Hughes G.M."/>
            <person name="Lavrichenko K."/>
            <person name="Devanna P."/>
            <person name="Winkler S."/>
            <person name="Jermiin L.S."/>
            <person name="Skirmuntt E.C."/>
            <person name="Katzourakis A."/>
            <person name="Burkitt-Gray L."/>
            <person name="Ray D.A."/>
            <person name="Sullivan K.A.M."/>
            <person name="Roscito J.G."/>
            <person name="Kirilenko B.M."/>
            <person name="Davalos L.M."/>
            <person name="Corthals A.P."/>
            <person name="Power M.L."/>
            <person name="Jones G."/>
            <person name="Ransome R.D."/>
            <person name="Dechmann D.K.N."/>
            <person name="Locatelli A.G."/>
            <person name="Puechmaille S.J."/>
            <person name="Fedrigo O."/>
            <person name="Jarvis E.D."/>
            <person name="Hiller M."/>
            <person name="Vernes S.C."/>
            <person name="Myers E.W."/>
            <person name="Teeling E.C."/>
        </authorList>
    </citation>
    <scope>NUCLEOTIDE SEQUENCE [LARGE SCALE GENOMIC DNA]</scope>
    <source>
        <strain evidence="2">MMolMol1</strain>
        <tissue evidence="2">Muscle</tissue>
    </source>
</reference>
<keyword evidence="1" id="KW-0812">Transmembrane</keyword>
<protein>
    <submittedName>
        <fullName evidence="2">Uncharacterized protein</fullName>
    </submittedName>
</protein>
<keyword evidence="1" id="KW-1133">Transmembrane helix</keyword>
<evidence type="ECO:0000256" key="1">
    <source>
        <dbReference type="SAM" id="Phobius"/>
    </source>
</evidence>
<dbReference type="Proteomes" id="UP000550707">
    <property type="component" value="Unassembled WGS sequence"/>
</dbReference>
<sequence length="160" mass="18089">MTGLTILRENIVKNVFVSQRTGFRLCPTGLPSFRLALRKMSLPLKTGRPEEPGRRAEVGSRVDGGAGAGACLLPACLHPLPSAWKARVCPAFPDPTDPPLILCSFQLVPSPLTNVRYILTFFFFFFFFFIDFRERGRDRKRETETSMREDILCHLLHAPH</sequence>
<dbReference type="AlphaFoldDB" id="A0A7J8HCK8"/>
<gene>
    <name evidence="2" type="ORF">HJG59_011133</name>
</gene>
<feature type="transmembrane region" description="Helical" evidence="1">
    <location>
        <begin position="115"/>
        <end position="132"/>
    </location>
</feature>
<evidence type="ECO:0000313" key="2">
    <source>
        <dbReference type="EMBL" id="KAF6469771.1"/>
    </source>
</evidence>
<name>A0A7J8HCK8_MOLMO</name>
<dbReference type="InParanoid" id="A0A7J8HCK8"/>
<keyword evidence="1" id="KW-0472">Membrane</keyword>
<dbReference type="EMBL" id="JACASF010000007">
    <property type="protein sequence ID" value="KAF6469771.1"/>
    <property type="molecule type" value="Genomic_DNA"/>
</dbReference>
<proteinExistence type="predicted"/>